<reference evidence="3 4" key="1">
    <citation type="submission" date="2018-12" db="EMBL/GenBank/DDBJ databases">
        <authorList>
            <person name="Li F."/>
        </authorList>
    </citation>
    <scope>NUCLEOTIDE SEQUENCE [LARGE SCALE GENOMIC DNA]</scope>
    <source>
        <strain evidence="3 4">11W25H-1</strain>
    </source>
</reference>
<feature type="transmembrane region" description="Helical" evidence="1">
    <location>
        <begin position="203"/>
        <end position="222"/>
    </location>
</feature>
<keyword evidence="1" id="KW-1133">Transmembrane helix</keyword>
<organism evidence="3 4">
    <name type="scientific">Labedella phragmitis</name>
    <dbReference type="NCBI Taxonomy" id="2498849"/>
    <lineage>
        <taxon>Bacteria</taxon>
        <taxon>Bacillati</taxon>
        <taxon>Actinomycetota</taxon>
        <taxon>Actinomycetes</taxon>
        <taxon>Micrococcales</taxon>
        <taxon>Microbacteriaceae</taxon>
        <taxon>Labedella</taxon>
    </lineage>
</organism>
<protein>
    <submittedName>
        <fullName evidence="3">DUF1624 domain-containing protein</fullName>
    </submittedName>
</protein>
<dbReference type="InterPro" id="IPR012429">
    <property type="entry name" value="HGSNAT_cat"/>
</dbReference>
<feature type="transmembrane region" description="Helical" evidence="1">
    <location>
        <begin position="169"/>
        <end position="191"/>
    </location>
</feature>
<sequence>MRAISDPSRLLGLDVARGLAVLGMFGAHLGAPDDLVLTDPASWGAIVHGRSSILFAVLAGVSIALLSGGRSRFEDREDVGAARARSRIRIVVRALLIFLIGAGLTALDTNILVILQYYALMFLLAVPMMRRRARSLFLLAGAWAIVSPVIVVLLGTVAEAYGGLEENLLVELLVTGGYPVIAWMSFLWFGMGIGRLDLTAPVVAVRLLGVGVGLAVVGYALGVATTDPSVPVVQASFGAEGVILEPDWSLLLGLEAHSGTTFEIVGSSGVAAAIIGSSLLVARPLRPVLFPIESVGATALSTYSLHVVAYALLFPDDDPTLSAWLWFAVTALVLCTLWRLLFGRGPLERLITAVSVRAAEGVGPRKVRAGPAD</sequence>
<proteinExistence type="predicted"/>
<keyword evidence="1" id="KW-0812">Transmembrane</keyword>
<feature type="transmembrane region" description="Helical" evidence="1">
    <location>
        <begin position="294"/>
        <end position="312"/>
    </location>
</feature>
<evidence type="ECO:0000313" key="3">
    <source>
        <dbReference type="EMBL" id="RWZ52745.1"/>
    </source>
</evidence>
<feature type="transmembrane region" description="Helical" evidence="1">
    <location>
        <begin position="136"/>
        <end position="157"/>
    </location>
</feature>
<dbReference type="Proteomes" id="UP000288547">
    <property type="component" value="Unassembled WGS sequence"/>
</dbReference>
<feature type="transmembrane region" description="Helical" evidence="1">
    <location>
        <begin position="324"/>
        <end position="342"/>
    </location>
</feature>
<feature type="transmembrane region" description="Helical" evidence="1">
    <location>
        <begin position="12"/>
        <end position="31"/>
    </location>
</feature>
<dbReference type="EMBL" id="RZNB01000001">
    <property type="protein sequence ID" value="RWZ52745.1"/>
    <property type="molecule type" value="Genomic_DNA"/>
</dbReference>
<dbReference type="OrthoDB" id="4966979at2"/>
<feature type="transmembrane region" description="Helical" evidence="1">
    <location>
        <begin position="264"/>
        <end position="282"/>
    </location>
</feature>
<feature type="transmembrane region" description="Helical" evidence="1">
    <location>
        <begin position="90"/>
        <end position="107"/>
    </location>
</feature>
<feature type="transmembrane region" description="Helical" evidence="1">
    <location>
        <begin position="51"/>
        <end position="69"/>
    </location>
</feature>
<evidence type="ECO:0000256" key="1">
    <source>
        <dbReference type="SAM" id="Phobius"/>
    </source>
</evidence>
<comment type="caution">
    <text evidence="3">The sequence shown here is derived from an EMBL/GenBank/DDBJ whole genome shotgun (WGS) entry which is preliminary data.</text>
</comment>
<evidence type="ECO:0000259" key="2">
    <source>
        <dbReference type="Pfam" id="PF07786"/>
    </source>
</evidence>
<dbReference type="RefSeq" id="WP_128493588.1">
    <property type="nucleotide sequence ID" value="NZ_RZNB01000001.1"/>
</dbReference>
<dbReference type="AlphaFoldDB" id="A0A444PXZ9"/>
<keyword evidence="1" id="KW-0472">Membrane</keyword>
<evidence type="ECO:0000313" key="4">
    <source>
        <dbReference type="Proteomes" id="UP000288547"/>
    </source>
</evidence>
<feature type="domain" description="Heparan-alpha-glucosaminide N-acetyltransferase catalytic" evidence="2">
    <location>
        <begin position="9"/>
        <end position="196"/>
    </location>
</feature>
<accession>A0A444PXZ9</accession>
<name>A0A444PXZ9_9MICO</name>
<gene>
    <name evidence="3" type="ORF">ELQ90_02030</name>
</gene>
<feature type="transmembrane region" description="Helical" evidence="1">
    <location>
        <begin position="113"/>
        <end position="129"/>
    </location>
</feature>
<keyword evidence="4" id="KW-1185">Reference proteome</keyword>
<dbReference type="Pfam" id="PF07786">
    <property type="entry name" value="HGSNAT_cat"/>
    <property type="match status" value="1"/>
</dbReference>